<keyword evidence="2" id="KW-0812">Transmembrane</keyword>
<keyword evidence="2" id="KW-0472">Membrane</keyword>
<name>A0A6A6D0A5_ZASCE</name>
<dbReference type="OrthoDB" id="4721035at2759"/>
<dbReference type="Proteomes" id="UP000799537">
    <property type="component" value="Unassembled WGS sequence"/>
</dbReference>
<evidence type="ECO:0000313" key="3">
    <source>
        <dbReference type="EMBL" id="KAF2171890.1"/>
    </source>
</evidence>
<sequence>MSTPERRGLLKDDSPMTAPSTSTPSPAQQFTTRHRPGYARVPSVSVSFNEESLARDITDSPGEDETAPASSHEGVGRSHGLGIALPPGTNSRSPRVSSPLSNDFSTPNQKSGTDERRPMASPPSTGGLSGSTRADTSSDAGLLSVKSRYEDFEPHHNCQSARAVKHRRLGNCVSVTILTLAIFSTAFSGIFLGIALYGPFYGRRIRAEGGSLTPASAAFLTSLFARLIELSFVTVIVSFIGQALARRAFKLETIRGITLAELSMRTWVMQPGTLFTQWESVRYAGITFLGATSLLAALFALLYTTAATALVQPQLRFPDWQHQVMQGIVKMSFANSVEVKNECVLPNNLIYKDDTNASLTCLQIEHASAAYHNYFSWLQTWTTVLGIGNSSIDLGDRPPGYALYADNTTIAAPWIERQNVTAVNSTRWINNVTMAMPHVGVIQAAQDTVNQIVQPSEVEGAIYNIRASVPSPMLNVLCVTMTNADLKPFVYDLWENKSKAFNSNDTNWNDHLIYTDEFAYPYLNSTDYPNGTQFDDTFGWGLAYGKYNVPPVFPRLPKDYNIILNGTDGMPWGRTSIYVLGKGGPTDSLGNAMEDSDGNAFNYAMCQLQVGLTMNCSTSYNASSSGGALEAHCEDDNDQMRYLLHAGEEDLKLQGRAAFSKEWPNIGGEWARSLSYNDGMRDGDSANARTLTQLILTSANLSYGLPSLAEAIAVQAGDTLIQSIKDSPFVGRAWNYTLPNIDSQPQWFNATIRSQQYASGGVQPYEKAFFVVLFGVCIMNVMILVYFLWHKDWYSDFSEPTSLFALAVNSPPSAGLSGSCGCGPAGEQFALNWKLNNDDGHYYMEPQEGQGRGQENNMVNVESPRLSRQRWTETFEMMGSPGIAVKKRFSRS</sequence>
<dbReference type="RefSeq" id="XP_033672779.1">
    <property type="nucleotide sequence ID" value="XM_033815595.1"/>
</dbReference>
<evidence type="ECO:0000256" key="2">
    <source>
        <dbReference type="SAM" id="Phobius"/>
    </source>
</evidence>
<feature type="region of interest" description="Disordered" evidence="1">
    <location>
        <begin position="1"/>
        <end position="138"/>
    </location>
</feature>
<feature type="compositionally biased region" description="Low complexity" evidence="1">
    <location>
        <begin position="122"/>
        <end position="132"/>
    </location>
</feature>
<reference evidence="3" key="1">
    <citation type="journal article" date="2020" name="Stud. Mycol.">
        <title>101 Dothideomycetes genomes: a test case for predicting lifestyles and emergence of pathogens.</title>
        <authorList>
            <person name="Haridas S."/>
            <person name="Albert R."/>
            <person name="Binder M."/>
            <person name="Bloem J."/>
            <person name="Labutti K."/>
            <person name="Salamov A."/>
            <person name="Andreopoulos B."/>
            <person name="Baker S."/>
            <person name="Barry K."/>
            <person name="Bills G."/>
            <person name="Bluhm B."/>
            <person name="Cannon C."/>
            <person name="Castanera R."/>
            <person name="Culley D."/>
            <person name="Daum C."/>
            <person name="Ezra D."/>
            <person name="Gonzalez J."/>
            <person name="Henrissat B."/>
            <person name="Kuo A."/>
            <person name="Liang C."/>
            <person name="Lipzen A."/>
            <person name="Lutzoni F."/>
            <person name="Magnuson J."/>
            <person name="Mondo S."/>
            <person name="Nolan M."/>
            <person name="Ohm R."/>
            <person name="Pangilinan J."/>
            <person name="Park H.-J."/>
            <person name="Ramirez L."/>
            <person name="Alfaro M."/>
            <person name="Sun H."/>
            <person name="Tritt A."/>
            <person name="Yoshinaga Y."/>
            <person name="Zwiers L.-H."/>
            <person name="Turgeon B."/>
            <person name="Goodwin S."/>
            <person name="Spatafora J."/>
            <person name="Crous P."/>
            <person name="Grigoriev I."/>
        </authorList>
    </citation>
    <scope>NUCLEOTIDE SEQUENCE</scope>
    <source>
        <strain evidence="3">ATCC 36951</strain>
    </source>
</reference>
<evidence type="ECO:0000313" key="4">
    <source>
        <dbReference type="Proteomes" id="UP000799537"/>
    </source>
</evidence>
<accession>A0A6A6D0A5</accession>
<keyword evidence="4" id="KW-1185">Reference proteome</keyword>
<feature type="transmembrane region" description="Helical" evidence="2">
    <location>
        <begin position="217"/>
        <end position="240"/>
    </location>
</feature>
<feature type="compositionally biased region" description="Basic and acidic residues" evidence="1">
    <location>
        <begin position="1"/>
        <end position="14"/>
    </location>
</feature>
<dbReference type="AlphaFoldDB" id="A0A6A6D0A5"/>
<protein>
    <submittedName>
        <fullName evidence="3">Uncharacterized protein</fullName>
    </submittedName>
</protein>
<feature type="transmembrane region" description="Helical" evidence="2">
    <location>
        <begin position="768"/>
        <end position="789"/>
    </location>
</feature>
<feature type="transmembrane region" description="Helical" evidence="2">
    <location>
        <begin position="172"/>
        <end position="197"/>
    </location>
</feature>
<organism evidence="3 4">
    <name type="scientific">Zasmidium cellare ATCC 36951</name>
    <dbReference type="NCBI Taxonomy" id="1080233"/>
    <lineage>
        <taxon>Eukaryota</taxon>
        <taxon>Fungi</taxon>
        <taxon>Dikarya</taxon>
        <taxon>Ascomycota</taxon>
        <taxon>Pezizomycotina</taxon>
        <taxon>Dothideomycetes</taxon>
        <taxon>Dothideomycetidae</taxon>
        <taxon>Mycosphaerellales</taxon>
        <taxon>Mycosphaerellaceae</taxon>
        <taxon>Zasmidium</taxon>
    </lineage>
</organism>
<proteinExistence type="predicted"/>
<feature type="compositionally biased region" description="Polar residues" evidence="1">
    <location>
        <begin position="88"/>
        <end position="111"/>
    </location>
</feature>
<dbReference type="EMBL" id="ML993582">
    <property type="protein sequence ID" value="KAF2171890.1"/>
    <property type="molecule type" value="Genomic_DNA"/>
</dbReference>
<gene>
    <name evidence="3" type="ORF">M409DRAFT_63432</name>
</gene>
<keyword evidence="2" id="KW-1133">Transmembrane helix</keyword>
<feature type="transmembrane region" description="Helical" evidence="2">
    <location>
        <begin position="283"/>
        <end position="303"/>
    </location>
</feature>
<feature type="compositionally biased region" description="Low complexity" evidence="1">
    <location>
        <begin position="15"/>
        <end position="31"/>
    </location>
</feature>
<dbReference type="GeneID" id="54568867"/>
<evidence type="ECO:0000256" key="1">
    <source>
        <dbReference type="SAM" id="MobiDB-lite"/>
    </source>
</evidence>